<feature type="transmembrane region" description="Helical" evidence="7">
    <location>
        <begin position="87"/>
        <end position="108"/>
    </location>
</feature>
<dbReference type="InterPro" id="IPR035906">
    <property type="entry name" value="MetI-like_sf"/>
</dbReference>
<dbReference type="SUPFAM" id="SSF161098">
    <property type="entry name" value="MetI-like"/>
    <property type="match status" value="1"/>
</dbReference>
<dbReference type="CDD" id="cd06261">
    <property type="entry name" value="TM_PBP2"/>
    <property type="match status" value="1"/>
</dbReference>
<dbReference type="InterPro" id="IPR000515">
    <property type="entry name" value="MetI-like"/>
</dbReference>
<reference evidence="9 10" key="1">
    <citation type="submission" date="2017-04" db="EMBL/GenBank/DDBJ databases">
        <authorList>
            <person name="Afonso C.L."/>
            <person name="Miller P.J."/>
            <person name="Scott M.A."/>
            <person name="Spackman E."/>
            <person name="Goraichik I."/>
            <person name="Dimitrov K.M."/>
            <person name="Suarez D.L."/>
            <person name="Swayne D.E."/>
        </authorList>
    </citation>
    <scope>NUCLEOTIDE SEQUENCE [LARGE SCALE GENOMIC DNA]</scope>
    <source>
        <strain evidence="9 10">11</strain>
    </source>
</reference>
<evidence type="ECO:0000256" key="3">
    <source>
        <dbReference type="ARBA" id="ARBA00022475"/>
    </source>
</evidence>
<dbReference type="AlphaFoldDB" id="A0A1X7LCE0"/>
<keyword evidence="2 7" id="KW-0813">Transport</keyword>
<feature type="domain" description="ABC transmembrane type-1" evidence="8">
    <location>
        <begin position="83"/>
        <end position="297"/>
    </location>
</feature>
<dbReference type="STRING" id="1852522.SAMN06295960_3251"/>
<organism evidence="9 10">
    <name type="scientific">Paenibacillus aquistagni</name>
    <dbReference type="NCBI Taxonomy" id="1852522"/>
    <lineage>
        <taxon>Bacteria</taxon>
        <taxon>Bacillati</taxon>
        <taxon>Bacillota</taxon>
        <taxon>Bacilli</taxon>
        <taxon>Bacillales</taxon>
        <taxon>Paenibacillaceae</taxon>
        <taxon>Paenibacillus</taxon>
    </lineage>
</organism>
<dbReference type="Proteomes" id="UP000193834">
    <property type="component" value="Unassembled WGS sequence"/>
</dbReference>
<protein>
    <submittedName>
        <fullName evidence="9">Raffinose/stachyose/melibiose transport system permease protein</fullName>
    </submittedName>
</protein>
<evidence type="ECO:0000256" key="5">
    <source>
        <dbReference type="ARBA" id="ARBA00022989"/>
    </source>
</evidence>
<keyword evidence="6 7" id="KW-0472">Membrane</keyword>
<dbReference type="PROSITE" id="PS50928">
    <property type="entry name" value="ABC_TM1"/>
    <property type="match status" value="1"/>
</dbReference>
<dbReference type="PANTHER" id="PTHR30193">
    <property type="entry name" value="ABC TRANSPORTER PERMEASE PROTEIN"/>
    <property type="match status" value="1"/>
</dbReference>
<name>A0A1X7LCE0_9BACL</name>
<feature type="transmembrane region" description="Helical" evidence="7">
    <location>
        <begin position="23"/>
        <end position="43"/>
    </location>
</feature>
<dbReference type="PANTHER" id="PTHR30193:SF37">
    <property type="entry name" value="INNER MEMBRANE ABC TRANSPORTER PERMEASE PROTEIN YCJO"/>
    <property type="match status" value="1"/>
</dbReference>
<comment type="subcellular location">
    <subcellularLocation>
        <location evidence="1 7">Cell membrane</location>
        <topology evidence="1 7">Multi-pass membrane protein</topology>
    </subcellularLocation>
</comment>
<evidence type="ECO:0000313" key="10">
    <source>
        <dbReference type="Proteomes" id="UP000193834"/>
    </source>
</evidence>
<proteinExistence type="inferred from homology"/>
<keyword evidence="3" id="KW-1003">Cell membrane</keyword>
<feature type="transmembrane region" description="Helical" evidence="7">
    <location>
        <begin position="276"/>
        <end position="300"/>
    </location>
</feature>
<keyword evidence="10" id="KW-1185">Reference proteome</keyword>
<feature type="transmembrane region" description="Helical" evidence="7">
    <location>
        <begin position="120"/>
        <end position="140"/>
    </location>
</feature>
<dbReference type="GO" id="GO:0055085">
    <property type="term" value="P:transmembrane transport"/>
    <property type="evidence" value="ECO:0007669"/>
    <property type="project" value="InterPro"/>
</dbReference>
<sequence length="309" mass="35126">MAPYILARESWWITHMKNIQRNYWAYVIFVVPALLIYVTFYLYPLFQSLQYSLTKWNGINDPVFVGLSNFAKAISDEQFWVSFKNNIYFVLFSVFIQVPFIVFISIIVSSAKRFLNFYKLTVFLPCILSTASIGVIWQFIYSPDAGLLNQLLTAVGLESWKRIWLGDEATAFLSILLTNGWQWTGFYIVLVLAAIFAIPKEMLEAGEMDGATGWRKAWLLTIPLIRPVIMVTLLLSITGAMKALDIILIMTKGGPFGSSEVMASYMYKQAYTINDFGYANAIAVIVSLFTAVLSLIFQYINVKTREASE</sequence>
<feature type="transmembrane region" description="Helical" evidence="7">
    <location>
        <begin position="218"/>
        <end position="241"/>
    </location>
</feature>
<dbReference type="EMBL" id="FXAZ01000004">
    <property type="protein sequence ID" value="SMG51350.1"/>
    <property type="molecule type" value="Genomic_DNA"/>
</dbReference>
<feature type="transmembrane region" description="Helical" evidence="7">
    <location>
        <begin position="180"/>
        <end position="198"/>
    </location>
</feature>
<evidence type="ECO:0000256" key="7">
    <source>
        <dbReference type="RuleBase" id="RU363032"/>
    </source>
</evidence>
<evidence type="ECO:0000259" key="8">
    <source>
        <dbReference type="PROSITE" id="PS50928"/>
    </source>
</evidence>
<keyword evidence="5 7" id="KW-1133">Transmembrane helix</keyword>
<gene>
    <name evidence="9" type="ORF">SAMN06295960_3251</name>
</gene>
<evidence type="ECO:0000256" key="1">
    <source>
        <dbReference type="ARBA" id="ARBA00004651"/>
    </source>
</evidence>
<dbReference type="GO" id="GO:0005886">
    <property type="term" value="C:plasma membrane"/>
    <property type="evidence" value="ECO:0007669"/>
    <property type="project" value="UniProtKB-SubCell"/>
</dbReference>
<accession>A0A1X7LCE0</accession>
<evidence type="ECO:0000313" key="9">
    <source>
        <dbReference type="EMBL" id="SMG51350.1"/>
    </source>
</evidence>
<comment type="similarity">
    <text evidence="7">Belongs to the binding-protein-dependent transport system permease family.</text>
</comment>
<keyword evidence="4 7" id="KW-0812">Transmembrane</keyword>
<dbReference type="InterPro" id="IPR051393">
    <property type="entry name" value="ABC_transporter_permease"/>
</dbReference>
<dbReference type="Pfam" id="PF00528">
    <property type="entry name" value="BPD_transp_1"/>
    <property type="match status" value="1"/>
</dbReference>
<dbReference type="Gene3D" id="1.10.3720.10">
    <property type="entry name" value="MetI-like"/>
    <property type="match status" value="1"/>
</dbReference>
<evidence type="ECO:0000256" key="2">
    <source>
        <dbReference type="ARBA" id="ARBA00022448"/>
    </source>
</evidence>
<evidence type="ECO:0000256" key="6">
    <source>
        <dbReference type="ARBA" id="ARBA00023136"/>
    </source>
</evidence>
<evidence type="ECO:0000256" key="4">
    <source>
        <dbReference type="ARBA" id="ARBA00022692"/>
    </source>
</evidence>